<reference evidence="1" key="2">
    <citation type="submission" date="2016-06" db="EMBL/GenBank/DDBJ databases">
        <title>The genome of a short-lived fish provides insights into sex chromosome evolution and the genetic control of aging.</title>
        <authorList>
            <person name="Reichwald K."/>
            <person name="Felder M."/>
            <person name="Petzold A."/>
            <person name="Koch P."/>
            <person name="Groth M."/>
            <person name="Platzer M."/>
        </authorList>
    </citation>
    <scope>NUCLEOTIDE SEQUENCE</scope>
    <source>
        <tissue evidence="1">Brain</tissue>
    </source>
</reference>
<proteinExistence type="predicted"/>
<reference evidence="1" key="1">
    <citation type="submission" date="2016-05" db="EMBL/GenBank/DDBJ databases">
        <authorList>
            <person name="Lavstsen T."/>
            <person name="Jespersen J.S."/>
        </authorList>
    </citation>
    <scope>NUCLEOTIDE SEQUENCE</scope>
    <source>
        <tissue evidence="1">Brain</tissue>
    </source>
</reference>
<accession>A0A1A7Y8M0</accession>
<organism evidence="1">
    <name type="scientific">Iconisemion striatum</name>
    <dbReference type="NCBI Taxonomy" id="60296"/>
    <lineage>
        <taxon>Eukaryota</taxon>
        <taxon>Metazoa</taxon>
        <taxon>Chordata</taxon>
        <taxon>Craniata</taxon>
        <taxon>Vertebrata</taxon>
        <taxon>Euteleostomi</taxon>
        <taxon>Actinopterygii</taxon>
        <taxon>Neopterygii</taxon>
        <taxon>Teleostei</taxon>
        <taxon>Neoteleostei</taxon>
        <taxon>Acanthomorphata</taxon>
        <taxon>Ovalentaria</taxon>
        <taxon>Atherinomorphae</taxon>
        <taxon>Cyprinodontiformes</taxon>
        <taxon>Nothobranchiidae</taxon>
        <taxon>Iconisemion</taxon>
    </lineage>
</organism>
<protein>
    <submittedName>
        <fullName evidence="1">Uncharacterized protein</fullName>
    </submittedName>
</protein>
<sequence>MHPDDPLRMAALCTEPPLRFAQTAQQGRLTAERELAGLEARGSADWIRPVLGAQLITSNLILCVRRRGVGQTGDDPCLVQAVECGGVQKGRGPRETAGRHEERE</sequence>
<name>A0A1A7Y8M0_9TELE</name>
<dbReference type="EMBL" id="HADX01004386">
    <property type="protein sequence ID" value="SBP26618.1"/>
    <property type="molecule type" value="Transcribed_RNA"/>
</dbReference>
<gene>
    <name evidence="1" type="primary">Nfu_g_1_018628</name>
</gene>
<evidence type="ECO:0000313" key="1">
    <source>
        <dbReference type="EMBL" id="SBP26618.1"/>
    </source>
</evidence>
<dbReference type="AlphaFoldDB" id="A0A1A7Y8M0"/>